<gene>
    <name evidence="1" type="ORF">ALQ33_200189</name>
</gene>
<sequence>MAAANTSHTISVNTMQYPPLTYILPIIQSSTNTNMVLSYNGSQLTDTEAQGNVVVRGIEVAQPTTSIIVTSVGVTNYSVENYLDIVRAAG</sequence>
<evidence type="ECO:0000313" key="1">
    <source>
        <dbReference type="EMBL" id="RMO97224.1"/>
    </source>
</evidence>
<reference evidence="1 2" key="1">
    <citation type="submission" date="2018-08" db="EMBL/GenBank/DDBJ databases">
        <title>Recombination of ecologically and evolutionarily significant loci maintains genetic cohesion in the Pseudomonas syringae species complex.</title>
        <authorList>
            <person name="Dillon M."/>
            <person name="Thakur S."/>
            <person name="Almeida R.N.D."/>
            <person name="Weir B.S."/>
            <person name="Guttman D.S."/>
        </authorList>
    </citation>
    <scope>NUCLEOTIDE SEQUENCE [LARGE SCALE GENOMIC DNA]</scope>
    <source>
        <strain evidence="1 2">ICMP 8902</strain>
    </source>
</reference>
<protein>
    <submittedName>
        <fullName evidence="1">Uncharacterized protein</fullName>
    </submittedName>
</protein>
<dbReference type="AlphaFoldDB" id="A0A3M3ZTV6"/>
<accession>A0A3M3ZTV6</accession>
<proteinExistence type="predicted"/>
<dbReference type="EMBL" id="RBQB01000027">
    <property type="protein sequence ID" value="RMO97224.1"/>
    <property type="molecule type" value="Genomic_DNA"/>
</dbReference>
<comment type="caution">
    <text evidence="1">The sequence shown here is derived from an EMBL/GenBank/DDBJ whole genome shotgun (WGS) entry which is preliminary data.</text>
</comment>
<evidence type="ECO:0000313" key="2">
    <source>
        <dbReference type="Proteomes" id="UP000279372"/>
    </source>
</evidence>
<organism evidence="1 2">
    <name type="scientific">Pseudomonas syringae pv. philadelphi</name>
    <dbReference type="NCBI Taxonomy" id="251706"/>
    <lineage>
        <taxon>Bacteria</taxon>
        <taxon>Pseudomonadati</taxon>
        <taxon>Pseudomonadota</taxon>
        <taxon>Gammaproteobacteria</taxon>
        <taxon>Pseudomonadales</taxon>
        <taxon>Pseudomonadaceae</taxon>
        <taxon>Pseudomonas</taxon>
    </lineage>
</organism>
<dbReference type="Proteomes" id="UP000279372">
    <property type="component" value="Unassembled WGS sequence"/>
</dbReference>
<name>A0A3M3ZTV6_9PSED</name>